<accession>A0AAU8KWY0</accession>
<sequence>MLVNILVLLVILLGWGLYRDLIIEYYDYFLKGQLKDYGEELLGTWCKFVKGTVNFAMTLIYFPIMWLLLIPAVVIQDLIHRYRK</sequence>
<dbReference type="EMBL" id="PP841130">
    <property type="protein sequence ID" value="XCN27291.1"/>
    <property type="molecule type" value="Genomic_DNA"/>
</dbReference>
<organism evidence="2">
    <name type="scientific">Acinetobacter phage vB_Ab_1137_KEN_02</name>
    <dbReference type="NCBI Taxonomy" id="3143013"/>
    <lineage>
        <taxon>Viruses</taxon>
    </lineage>
</organism>
<evidence type="ECO:0000256" key="1">
    <source>
        <dbReference type="SAM" id="Phobius"/>
    </source>
</evidence>
<keyword evidence="1" id="KW-0812">Transmembrane</keyword>
<protein>
    <submittedName>
        <fullName evidence="2">Uncharacterized protein</fullName>
    </submittedName>
</protein>
<feature type="transmembrane region" description="Helical" evidence="1">
    <location>
        <begin position="55"/>
        <end position="75"/>
    </location>
</feature>
<name>A0AAU8KWY0_9VIRU</name>
<reference evidence="2" key="1">
    <citation type="submission" date="2024-05" db="EMBL/GenBank/DDBJ databases">
        <title>Complete Genome Sequences of 14 Acinetobacter baumannii phages isolated in Kenya.</title>
        <authorList>
            <person name="Mwai F."/>
            <person name="Kigen C."/>
            <person name="Makobe C."/>
            <person name="Georges M."/>
            <person name="Mutai I."/>
            <person name="Odoyo E."/>
            <person name="Gachoya M."/>
            <person name="Musila L."/>
        </authorList>
    </citation>
    <scope>NUCLEOTIDE SEQUENCE</scope>
</reference>
<keyword evidence="1" id="KW-1133">Transmembrane helix</keyword>
<evidence type="ECO:0000313" key="2">
    <source>
        <dbReference type="EMBL" id="XCN27291.1"/>
    </source>
</evidence>
<keyword evidence="1" id="KW-0472">Membrane</keyword>
<proteinExistence type="predicted"/>
<gene>
    <name evidence="2" type="ORF">LXXJYBMR_CDS0061</name>
</gene>